<dbReference type="EMBL" id="MDYO01000029">
    <property type="protein sequence ID" value="OQD93917.1"/>
    <property type="molecule type" value="Genomic_DNA"/>
</dbReference>
<comment type="caution">
    <text evidence="2">The sequence shown here is derived from an EMBL/GenBank/DDBJ whole genome shotgun (WGS) entry which is preliminary data.</text>
</comment>
<gene>
    <name evidence="2" type="ORF">PENSOL_c029G04541</name>
</gene>
<reference evidence="3" key="1">
    <citation type="journal article" date="2017" name="Nat. Microbiol.">
        <title>Global analysis of biosynthetic gene clusters reveals vast potential of secondary metabolite production in Penicillium species.</title>
        <authorList>
            <person name="Nielsen J.C."/>
            <person name="Grijseels S."/>
            <person name="Prigent S."/>
            <person name="Ji B."/>
            <person name="Dainat J."/>
            <person name="Nielsen K.F."/>
            <person name="Frisvad J.C."/>
            <person name="Workman M."/>
            <person name="Nielsen J."/>
        </authorList>
    </citation>
    <scope>NUCLEOTIDE SEQUENCE [LARGE SCALE GENOMIC DNA]</scope>
    <source>
        <strain evidence="3">IBT 29525</strain>
    </source>
</reference>
<dbReference type="Proteomes" id="UP000191612">
    <property type="component" value="Unassembled WGS sequence"/>
</dbReference>
<dbReference type="AlphaFoldDB" id="A0A1V6QXX7"/>
<sequence length="103" mass="11911">MDHTRDVIKSQMAELKDLMKEVAALDTQLNSAAPHKRIELCLEMLEKTSQVKTLKEDTQRKIDTMDVHPKKTLARQLHEITKMDWHGRAFVAKDNTDSSTRTH</sequence>
<protein>
    <submittedName>
        <fullName evidence="2">Uncharacterized protein</fullName>
    </submittedName>
</protein>
<organism evidence="2 3">
    <name type="scientific">Penicillium solitum</name>
    <dbReference type="NCBI Taxonomy" id="60172"/>
    <lineage>
        <taxon>Eukaryota</taxon>
        <taxon>Fungi</taxon>
        <taxon>Dikarya</taxon>
        <taxon>Ascomycota</taxon>
        <taxon>Pezizomycotina</taxon>
        <taxon>Eurotiomycetes</taxon>
        <taxon>Eurotiomycetidae</taxon>
        <taxon>Eurotiales</taxon>
        <taxon>Aspergillaceae</taxon>
        <taxon>Penicillium</taxon>
    </lineage>
</organism>
<evidence type="ECO:0000313" key="3">
    <source>
        <dbReference type="Proteomes" id="UP000191612"/>
    </source>
</evidence>
<proteinExistence type="predicted"/>
<keyword evidence="3" id="KW-1185">Reference proteome</keyword>
<feature type="coiled-coil region" evidence="1">
    <location>
        <begin position="1"/>
        <end position="28"/>
    </location>
</feature>
<name>A0A1V6QXX7_9EURO</name>
<evidence type="ECO:0000313" key="2">
    <source>
        <dbReference type="EMBL" id="OQD93917.1"/>
    </source>
</evidence>
<accession>A0A1V6QXX7</accession>
<evidence type="ECO:0000256" key="1">
    <source>
        <dbReference type="SAM" id="Coils"/>
    </source>
</evidence>
<keyword evidence="1" id="KW-0175">Coiled coil</keyword>